<keyword evidence="1" id="KW-0479">Metal-binding</keyword>
<reference evidence="6" key="1">
    <citation type="submission" date="2022-01" db="EMBL/GenBank/DDBJ databases">
        <authorList>
            <person name="Braso-Vives M."/>
        </authorList>
    </citation>
    <scope>NUCLEOTIDE SEQUENCE</scope>
</reference>
<evidence type="ECO:0000259" key="5">
    <source>
        <dbReference type="Pfam" id="PF02176"/>
    </source>
</evidence>
<dbReference type="InterPro" id="IPR013083">
    <property type="entry name" value="Znf_RING/FYVE/PHD"/>
</dbReference>
<evidence type="ECO:0000256" key="2">
    <source>
        <dbReference type="ARBA" id="ARBA00022771"/>
    </source>
</evidence>
<gene>
    <name evidence="6" type="primary">Hypp6592</name>
    <name evidence="6" type="ORF">BLAG_LOCUS5639</name>
</gene>
<organism evidence="6 7">
    <name type="scientific">Branchiostoma lanceolatum</name>
    <name type="common">Common lancelet</name>
    <name type="synonym">Amphioxus lanceolatum</name>
    <dbReference type="NCBI Taxonomy" id="7740"/>
    <lineage>
        <taxon>Eukaryota</taxon>
        <taxon>Metazoa</taxon>
        <taxon>Chordata</taxon>
        <taxon>Cephalochordata</taxon>
        <taxon>Leptocardii</taxon>
        <taxon>Amphioxiformes</taxon>
        <taxon>Branchiostomatidae</taxon>
        <taxon>Branchiostoma</taxon>
    </lineage>
</organism>
<dbReference type="Pfam" id="PF02176">
    <property type="entry name" value="zf-TRAF"/>
    <property type="match status" value="1"/>
</dbReference>
<keyword evidence="7" id="KW-1185">Reference proteome</keyword>
<accession>A0A8K0E778</accession>
<dbReference type="EMBL" id="OV696697">
    <property type="protein sequence ID" value="CAH1242339.1"/>
    <property type="molecule type" value="Genomic_DNA"/>
</dbReference>
<feature type="region of interest" description="Disordered" evidence="4">
    <location>
        <begin position="29"/>
        <end position="48"/>
    </location>
</feature>
<protein>
    <submittedName>
        <fullName evidence="6">Hypp6592 protein</fullName>
    </submittedName>
</protein>
<dbReference type="InterPro" id="IPR001293">
    <property type="entry name" value="Znf_TRAF"/>
</dbReference>
<dbReference type="Proteomes" id="UP000838412">
    <property type="component" value="Chromosome 12"/>
</dbReference>
<evidence type="ECO:0000313" key="6">
    <source>
        <dbReference type="EMBL" id="CAH1242339.1"/>
    </source>
</evidence>
<dbReference type="SUPFAM" id="SSF49599">
    <property type="entry name" value="TRAF domain-like"/>
    <property type="match status" value="2"/>
</dbReference>
<feature type="domain" description="TRAF-type" evidence="5">
    <location>
        <begin position="137"/>
        <end position="172"/>
    </location>
</feature>
<name>A0A8K0E778_BRALA</name>
<dbReference type="AlphaFoldDB" id="A0A8K0E778"/>
<keyword evidence="3" id="KW-0862">Zinc</keyword>
<keyword evidence="2" id="KW-0863">Zinc-finger</keyword>
<evidence type="ECO:0000313" key="7">
    <source>
        <dbReference type="Proteomes" id="UP000838412"/>
    </source>
</evidence>
<evidence type="ECO:0000256" key="1">
    <source>
        <dbReference type="ARBA" id="ARBA00022723"/>
    </source>
</evidence>
<evidence type="ECO:0000256" key="4">
    <source>
        <dbReference type="SAM" id="MobiDB-lite"/>
    </source>
</evidence>
<evidence type="ECO:0000256" key="3">
    <source>
        <dbReference type="ARBA" id="ARBA00022833"/>
    </source>
</evidence>
<sequence length="353" mass="39948">MGIFKKIRKDDERDDTFTCRSPDRFASEENAQVTLKTEQSANSDHHSGPMRKLCAWARYCTAYFADCTMKSDILNVKQDSNCKFKNHELLRTSSLKQQLQRATQECSDEKIRIPVEATCAFECEFPEKVTVDDVLTHLKTTCPHVKVACPNEGCTTHVPREGLQSHRDVCGYGFDERCRCGVRLTRSDVLGHQMTCDNAVVQCKVPGCSEVLRRCDLQKHMEVATGVHARVASRLAKRLERQLAAGRADDGVPMGDGNSQKFYPQQITTHTRAESEVAIVGQQLKTMMPEANSLMPWYMLTSKDIRSHYQPHLERLSDYWGSPTAYARELMDVYFTKEELAVSSFKGNGKYAA</sequence>
<dbReference type="GO" id="GO:0008270">
    <property type="term" value="F:zinc ion binding"/>
    <property type="evidence" value="ECO:0007669"/>
    <property type="project" value="UniProtKB-KW"/>
</dbReference>
<dbReference type="Gene3D" id="3.30.40.10">
    <property type="entry name" value="Zinc/RING finger domain, C3HC4 (zinc finger)"/>
    <property type="match status" value="2"/>
</dbReference>
<feature type="compositionally biased region" description="Polar residues" evidence="4">
    <location>
        <begin position="29"/>
        <end position="42"/>
    </location>
</feature>
<dbReference type="OrthoDB" id="9049620at2759"/>
<proteinExistence type="predicted"/>